<reference evidence="3 4" key="1">
    <citation type="submission" date="2023-03" db="EMBL/GenBank/DDBJ databases">
        <title>Complete genome of Arcanobacterium canis strain DSM 25104 isolated in 2010 from a canine otitis externa in Germany.</title>
        <authorList>
            <person name="Borowiak M."/>
            <person name="Kreitlow A."/>
            <person name="Malorny B."/>
            <person name="Laemmler C."/>
            <person name="Prenger-Berninghoff E."/>
            <person name="Ploetz M."/>
            <person name="Abdulmawjood A."/>
        </authorList>
    </citation>
    <scope>NUCLEOTIDE SEQUENCE [LARGE SCALE GENOMIC DNA]</scope>
    <source>
        <strain evidence="3 4">DSM 25104</strain>
    </source>
</reference>
<feature type="transmembrane region" description="Helical" evidence="2">
    <location>
        <begin position="6"/>
        <end position="29"/>
    </location>
</feature>
<evidence type="ECO:0000256" key="2">
    <source>
        <dbReference type="SAM" id="Phobius"/>
    </source>
</evidence>
<evidence type="ECO:0000256" key="1">
    <source>
        <dbReference type="ARBA" id="ARBA00008404"/>
    </source>
</evidence>
<dbReference type="PANTHER" id="PTHR34703">
    <property type="entry name" value="ANTIPORTER SUBUNIT MNHG2-RELATED"/>
    <property type="match status" value="1"/>
</dbReference>
<evidence type="ECO:0000313" key="3">
    <source>
        <dbReference type="EMBL" id="WFM83224.1"/>
    </source>
</evidence>
<comment type="similarity">
    <text evidence="1">Belongs to the CPA3 antiporters (TC 2.A.63) subunit G family.</text>
</comment>
<keyword evidence="2" id="KW-0812">Transmembrane</keyword>
<feature type="transmembrane region" description="Helical" evidence="2">
    <location>
        <begin position="66"/>
        <end position="88"/>
    </location>
</feature>
<dbReference type="RefSeq" id="WP_278012649.1">
    <property type="nucleotide sequence ID" value="NZ_CP121208.1"/>
</dbReference>
<dbReference type="Proteomes" id="UP001215216">
    <property type="component" value="Chromosome"/>
</dbReference>
<keyword evidence="2" id="KW-0472">Membrane</keyword>
<name>A0ABY8FXI7_9ACTO</name>
<evidence type="ECO:0000313" key="4">
    <source>
        <dbReference type="Proteomes" id="UP001215216"/>
    </source>
</evidence>
<accession>A0ABY8FXI7</accession>
<dbReference type="NCBIfam" id="NF009314">
    <property type="entry name" value="PRK12674.1-2"/>
    <property type="match status" value="1"/>
</dbReference>
<protein>
    <submittedName>
        <fullName evidence="3">Monovalent cation/H(+) antiporter subunit G</fullName>
    </submittedName>
</protein>
<gene>
    <name evidence="3" type="primary">mnhG</name>
    <name evidence="3" type="ORF">P7079_07480</name>
</gene>
<proteinExistence type="inferred from homology"/>
<keyword evidence="4" id="KW-1185">Reference proteome</keyword>
<organism evidence="3 4">
    <name type="scientific">Arcanobacterium canis</name>
    <dbReference type="NCBI Taxonomy" id="999183"/>
    <lineage>
        <taxon>Bacteria</taxon>
        <taxon>Bacillati</taxon>
        <taxon>Actinomycetota</taxon>
        <taxon>Actinomycetes</taxon>
        <taxon>Actinomycetales</taxon>
        <taxon>Actinomycetaceae</taxon>
        <taxon>Arcanobacterium</taxon>
    </lineage>
</organism>
<dbReference type="EMBL" id="CP121208">
    <property type="protein sequence ID" value="WFM83224.1"/>
    <property type="molecule type" value="Genomic_DNA"/>
</dbReference>
<keyword evidence="2" id="KW-1133">Transmembrane helix</keyword>
<dbReference type="InterPro" id="IPR005133">
    <property type="entry name" value="PhaG_MnhG_YufB"/>
</dbReference>
<dbReference type="NCBIfam" id="TIGR01300">
    <property type="entry name" value="CPA3_mnhG_phaG"/>
    <property type="match status" value="1"/>
</dbReference>
<sequence>MMDEIMNIVGVGAITAGAILTLIAALGMWRYDDLLARQHVATKPQVLSLLLYFVGIALVVRSSQITWTMLLVIVFQLVTAPISAHVLARAAYRTGHVRREEYVIDELAEDYEMERR</sequence>
<dbReference type="Pfam" id="PF03334">
    <property type="entry name" value="PhaG_MnhG_YufB"/>
    <property type="match status" value="1"/>
</dbReference>
<dbReference type="PANTHER" id="PTHR34703:SF1">
    <property type="entry name" value="ANTIPORTER SUBUNIT MNHG2-RELATED"/>
    <property type="match status" value="1"/>
</dbReference>